<evidence type="ECO:0000259" key="3">
    <source>
        <dbReference type="SMART" id="SM01007"/>
    </source>
</evidence>
<protein>
    <submittedName>
        <fullName evidence="4">L-fuculose-phosphate aldolase</fullName>
    </submittedName>
</protein>
<keyword evidence="2" id="KW-0456">Lyase</keyword>
<feature type="domain" description="Class II aldolase/adducin N-terminal" evidence="3">
    <location>
        <begin position="3"/>
        <end position="173"/>
    </location>
</feature>
<keyword evidence="5" id="KW-1185">Reference proteome</keyword>
<dbReference type="Proteomes" id="UP000076023">
    <property type="component" value="Unassembled WGS sequence"/>
</dbReference>
<dbReference type="STRING" id="690879.TSACC_21643"/>
<proteinExistence type="predicted"/>
<evidence type="ECO:0000313" key="4">
    <source>
        <dbReference type="EMBL" id="GAT33232.1"/>
    </source>
</evidence>
<organism evidence="4 5">
    <name type="scientific">Terrimicrobium sacchariphilum</name>
    <dbReference type="NCBI Taxonomy" id="690879"/>
    <lineage>
        <taxon>Bacteria</taxon>
        <taxon>Pseudomonadati</taxon>
        <taxon>Verrucomicrobiota</taxon>
        <taxon>Terrimicrobiia</taxon>
        <taxon>Terrimicrobiales</taxon>
        <taxon>Terrimicrobiaceae</taxon>
        <taxon>Terrimicrobium</taxon>
    </lineage>
</organism>
<dbReference type="InterPro" id="IPR001303">
    <property type="entry name" value="Aldolase_II/adducin_N"/>
</dbReference>
<dbReference type="EMBL" id="BDCO01000002">
    <property type="protein sequence ID" value="GAT33232.1"/>
    <property type="molecule type" value="Genomic_DNA"/>
</dbReference>
<dbReference type="GO" id="GO:0016832">
    <property type="term" value="F:aldehyde-lyase activity"/>
    <property type="evidence" value="ECO:0007669"/>
    <property type="project" value="TreeGrafter"/>
</dbReference>
<dbReference type="Gene3D" id="3.40.225.10">
    <property type="entry name" value="Class II aldolase/adducin N-terminal domain"/>
    <property type="match status" value="2"/>
</dbReference>
<gene>
    <name evidence="4" type="ORF">TSACC_21643</name>
</gene>
<dbReference type="Pfam" id="PF00596">
    <property type="entry name" value="Aldolase_II"/>
    <property type="match status" value="2"/>
</dbReference>
<feature type="domain" description="Class II aldolase/adducin N-terminal" evidence="3">
    <location>
        <begin position="217"/>
        <end position="390"/>
    </location>
</feature>
<evidence type="ECO:0000256" key="1">
    <source>
        <dbReference type="ARBA" id="ARBA00022723"/>
    </source>
</evidence>
<sequence>MDRIYAHDMTTTSGGNISVKDENGDVWITPARVDKGSLRRQDVVRIRPDGSKDGIHPPSSEFPFHLAIYEARPDVKAVIHAHPGALVSFSMCGKVPDTRVFPESFNLCGEVAFAPYALPGSKKLGERIAEQFAKEAQPTCVVLENHGVVVAGDDLGDAFRRFETLEFTAQALVHANQLGSVKYLDTAMLEKAHESQHQGLDEYDPFRPTSVGKEARKDIVDFVHRAYEHRLMNSGWGSFSARVDEDAFIITPQHVDRRELDLADLVVVRDGRRAAGQLPSRVARLHRAIYQAHPEVNAIVNALPVHGAAFSASEFPLDSRTIPESYLFLKDVPKIAFDDVYGDGEAVASVLSVKNPVALLESNGVMVAGRTALDAFDRLEVLESTAAAIIRSRALGAIKPMPDSVIEELLAAFPGV</sequence>
<dbReference type="PANTHER" id="PTHR22789">
    <property type="entry name" value="FUCULOSE PHOSPHATE ALDOLASE"/>
    <property type="match status" value="1"/>
</dbReference>
<dbReference type="InterPro" id="IPR036409">
    <property type="entry name" value="Aldolase_II/adducin_N_sf"/>
</dbReference>
<dbReference type="SUPFAM" id="SSF53639">
    <property type="entry name" value="AraD/HMP-PK domain-like"/>
    <property type="match status" value="2"/>
</dbReference>
<comment type="caution">
    <text evidence="4">The sequence shown here is derived from an EMBL/GenBank/DDBJ whole genome shotgun (WGS) entry which is preliminary data.</text>
</comment>
<dbReference type="InterPro" id="IPR050197">
    <property type="entry name" value="Aldolase_class_II_sugar_metab"/>
</dbReference>
<evidence type="ECO:0000313" key="5">
    <source>
        <dbReference type="Proteomes" id="UP000076023"/>
    </source>
</evidence>
<dbReference type="GO" id="GO:0005829">
    <property type="term" value="C:cytosol"/>
    <property type="evidence" value="ECO:0007669"/>
    <property type="project" value="TreeGrafter"/>
</dbReference>
<accession>A0A146G783</accession>
<dbReference type="PANTHER" id="PTHR22789:SF0">
    <property type="entry name" value="3-OXO-TETRONATE 4-PHOSPHATE DECARBOXYLASE-RELATED"/>
    <property type="match status" value="1"/>
</dbReference>
<dbReference type="GO" id="GO:0046872">
    <property type="term" value="F:metal ion binding"/>
    <property type="evidence" value="ECO:0007669"/>
    <property type="project" value="UniProtKB-KW"/>
</dbReference>
<keyword evidence="1" id="KW-0479">Metal-binding</keyword>
<dbReference type="InParanoid" id="A0A146G783"/>
<evidence type="ECO:0000256" key="2">
    <source>
        <dbReference type="ARBA" id="ARBA00023239"/>
    </source>
</evidence>
<name>A0A146G783_TERSA</name>
<dbReference type="SMART" id="SM01007">
    <property type="entry name" value="Aldolase_II"/>
    <property type="match status" value="2"/>
</dbReference>
<reference evidence="5" key="1">
    <citation type="journal article" date="2017" name="Genome Announc.">
        <title>Draft Genome Sequence of Terrimicrobium sacchariphilum NM-5T, a Facultative Anaerobic Soil Bacterium of the Class Spartobacteria.</title>
        <authorList>
            <person name="Qiu Y.L."/>
            <person name="Tourlousse D.M."/>
            <person name="Matsuura N."/>
            <person name="Ohashi A."/>
            <person name="Sekiguchi Y."/>
        </authorList>
    </citation>
    <scope>NUCLEOTIDE SEQUENCE [LARGE SCALE GENOMIC DNA]</scope>
    <source>
        <strain evidence="5">NM-5</strain>
    </source>
</reference>
<dbReference type="AlphaFoldDB" id="A0A146G783"/>
<dbReference type="GO" id="GO:0019323">
    <property type="term" value="P:pentose catabolic process"/>
    <property type="evidence" value="ECO:0007669"/>
    <property type="project" value="TreeGrafter"/>
</dbReference>